<dbReference type="Proteomes" id="UP000035740">
    <property type="component" value="Unassembled WGS sequence"/>
</dbReference>
<keyword evidence="5" id="KW-0677">Repeat</keyword>
<dbReference type="PANTHER" id="PTHR11246">
    <property type="entry name" value="PRE-MRNA SPLICING FACTOR"/>
    <property type="match status" value="1"/>
</dbReference>
<feature type="non-terminal residue" evidence="9">
    <location>
        <position position="189"/>
    </location>
</feature>
<dbReference type="GO" id="GO:0000974">
    <property type="term" value="C:Prp19 complex"/>
    <property type="evidence" value="ECO:0007669"/>
    <property type="project" value="TreeGrafter"/>
</dbReference>
<dbReference type="OrthoDB" id="541719at2759"/>
<feature type="non-terminal residue" evidence="9">
    <location>
        <position position="1"/>
    </location>
</feature>
<accession>A0A0J8B1A2</accession>
<keyword evidence="4" id="KW-0747">Spliceosome</keyword>
<gene>
    <name evidence="9" type="ORF">BVRB_028910</name>
</gene>
<dbReference type="AlphaFoldDB" id="A0A0J8B1A2"/>
<keyword evidence="10" id="KW-1185">Reference proteome</keyword>
<dbReference type="GO" id="GO:0000245">
    <property type="term" value="P:spliceosomal complex assembly"/>
    <property type="evidence" value="ECO:0007669"/>
    <property type="project" value="TreeGrafter"/>
</dbReference>
<evidence type="ECO:0000256" key="3">
    <source>
        <dbReference type="ARBA" id="ARBA00022664"/>
    </source>
</evidence>
<dbReference type="SMART" id="SM00386">
    <property type="entry name" value="HAT"/>
    <property type="match status" value="4"/>
</dbReference>
<dbReference type="InterPro" id="IPR045075">
    <property type="entry name" value="Syf1-like"/>
</dbReference>
<reference evidence="9 10" key="1">
    <citation type="journal article" date="2014" name="Nature">
        <title>The genome of the recently domesticated crop plant sugar beet (Beta vulgaris).</title>
        <authorList>
            <person name="Dohm J.C."/>
            <person name="Minoche A.E."/>
            <person name="Holtgrawe D."/>
            <person name="Capella-Gutierrez S."/>
            <person name="Zakrzewski F."/>
            <person name="Tafer H."/>
            <person name="Rupp O."/>
            <person name="Sorensen T.R."/>
            <person name="Stracke R."/>
            <person name="Reinhardt R."/>
            <person name="Goesmann A."/>
            <person name="Kraft T."/>
            <person name="Schulz B."/>
            <person name="Stadler P.F."/>
            <person name="Schmidt T."/>
            <person name="Gabaldon T."/>
            <person name="Lehrach H."/>
            <person name="Weisshaar B."/>
            <person name="Himmelbauer H."/>
        </authorList>
    </citation>
    <scope>NUCLEOTIDE SEQUENCE [LARGE SCALE GENOMIC DNA]</scope>
    <source>
        <tissue evidence="9">Taproot</tissue>
    </source>
</reference>
<comment type="subcellular location">
    <subcellularLocation>
        <location evidence="1">Nucleus</location>
    </subcellularLocation>
</comment>
<name>A0A0J8B1A2_BETVV</name>
<evidence type="ECO:0000256" key="5">
    <source>
        <dbReference type="ARBA" id="ARBA00022737"/>
    </source>
</evidence>
<keyword evidence="3" id="KW-0507">mRNA processing</keyword>
<organism evidence="9 10">
    <name type="scientific">Beta vulgaris subsp. vulgaris</name>
    <name type="common">Beet</name>
    <dbReference type="NCBI Taxonomy" id="3555"/>
    <lineage>
        <taxon>Eukaryota</taxon>
        <taxon>Viridiplantae</taxon>
        <taxon>Streptophyta</taxon>
        <taxon>Embryophyta</taxon>
        <taxon>Tracheophyta</taxon>
        <taxon>Spermatophyta</taxon>
        <taxon>Magnoliopsida</taxon>
        <taxon>eudicotyledons</taxon>
        <taxon>Gunneridae</taxon>
        <taxon>Pentapetalae</taxon>
        <taxon>Caryophyllales</taxon>
        <taxon>Chenopodiaceae</taxon>
        <taxon>Betoideae</taxon>
        <taxon>Beta</taxon>
    </lineage>
</organism>
<evidence type="ECO:0000256" key="6">
    <source>
        <dbReference type="ARBA" id="ARBA00023187"/>
    </source>
</evidence>
<dbReference type="SUPFAM" id="SSF48452">
    <property type="entry name" value="TPR-like"/>
    <property type="match status" value="1"/>
</dbReference>
<dbReference type="InterPro" id="IPR055433">
    <property type="entry name" value="HAT_Syf1-like_N"/>
</dbReference>
<dbReference type="GO" id="GO:0071007">
    <property type="term" value="C:U2-type catalytic step 2 spliceosome"/>
    <property type="evidence" value="ECO:0007669"/>
    <property type="project" value="TreeGrafter"/>
</dbReference>
<keyword evidence="6" id="KW-0508">mRNA splicing</keyword>
<evidence type="ECO:0000256" key="7">
    <source>
        <dbReference type="ARBA" id="ARBA00023242"/>
    </source>
</evidence>
<dbReference type="Gene3D" id="1.25.40.10">
    <property type="entry name" value="Tetratricopeptide repeat domain"/>
    <property type="match status" value="2"/>
</dbReference>
<evidence type="ECO:0000256" key="4">
    <source>
        <dbReference type="ARBA" id="ARBA00022728"/>
    </source>
</evidence>
<evidence type="ECO:0000313" key="9">
    <source>
        <dbReference type="EMBL" id="KMS93693.1"/>
    </source>
</evidence>
<evidence type="ECO:0000259" key="8">
    <source>
        <dbReference type="Pfam" id="PF23233"/>
    </source>
</evidence>
<proteinExistence type="inferred from homology"/>
<evidence type="ECO:0000313" key="10">
    <source>
        <dbReference type="Proteomes" id="UP000035740"/>
    </source>
</evidence>
<evidence type="ECO:0000256" key="1">
    <source>
        <dbReference type="ARBA" id="ARBA00004123"/>
    </source>
</evidence>
<dbReference type="PANTHER" id="PTHR11246:SF3">
    <property type="entry name" value="CROOKED NECK-LIKE PROTEIN 1"/>
    <property type="match status" value="1"/>
</dbReference>
<dbReference type="Pfam" id="PF23233">
    <property type="entry name" value="HAT_Syf1_CNRKL1_N"/>
    <property type="match status" value="1"/>
</dbReference>
<evidence type="ECO:0000256" key="2">
    <source>
        <dbReference type="ARBA" id="ARBA00008644"/>
    </source>
</evidence>
<comment type="similarity">
    <text evidence="2">Belongs to the crooked-neck family.</text>
</comment>
<protein>
    <recommendedName>
        <fullName evidence="8">Pre-mRNA-splicing factor Syf1-like N-terminal HAT-repeats domain-containing protein</fullName>
    </recommendedName>
</protein>
<feature type="domain" description="Pre-mRNA-splicing factor Syf1-like N-terminal HAT-repeats" evidence="8">
    <location>
        <begin position="33"/>
        <end position="182"/>
    </location>
</feature>
<sequence length="189" mass="23354">RQWNGQDVQLKAPEQKITDVDELLHYRIRKRKEFEDVLRRQRHNIGVWVRYATWEASQLEFERARSVFERALDVDYRNASLWLKYAEMEMKNRFVNHARNIWDRAVTLMPRVDQFWFKYTHMEEMLGNIANARIIFERWMAWAPAKNAWSSYIHMEMRHRRDDDKILERCRDIYERFIVCHPIIESYLS</sequence>
<dbReference type="InterPro" id="IPR003107">
    <property type="entry name" value="HAT"/>
</dbReference>
<dbReference type="InterPro" id="IPR011990">
    <property type="entry name" value="TPR-like_helical_dom_sf"/>
</dbReference>
<dbReference type="GO" id="GO:0071014">
    <property type="term" value="C:post-mRNA release spliceosomal complex"/>
    <property type="evidence" value="ECO:0007669"/>
    <property type="project" value="TreeGrafter"/>
</dbReference>
<dbReference type="EMBL" id="KQ099974">
    <property type="protein sequence ID" value="KMS93693.1"/>
    <property type="molecule type" value="Genomic_DNA"/>
</dbReference>
<keyword evidence="7" id="KW-0539">Nucleus</keyword>
<dbReference type="GO" id="GO:0071011">
    <property type="term" value="C:precatalytic spliceosome"/>
    <property type="evidence" value="ECO:0007669"/>
    <property type="project" value="TreeGrafter"/>
</dbReference>